<dbReference type="OrthoDB" id="9804325at2"/>
<dbReference type="GO" id="GO:0016787">
    <property type="term" value="F:hydrolase activity"/>
    <property type="evidence" value="ECO:0007669"/>
    <property type="project" value="UniProtKB-KW"/>
</dbReference>
<dbReference type="InterPro" id="IPR041471">
    <property type="entry name" value="UvrB_inter"/>
</dbReference>
<evidence type="ECO:0000256" key="7">
    <source>
        <dbReference type="ARBA" id="ARBA00022840"/>
    </source>
</evidence>
<protein>
    <recommendedName>
        <fullName evidence="12 13">Transcription-repair-coupling factor</fullName>
        <shortName evidence="13">TRCF</shortName>
        <ecNumber evidence="13">3.6.4.-</ecNumber>
    </recommendedName>
</protein>
<dbReference type="Pfam" id="PF17757">
    <property type="entry name" value="UvrB_inter"/>
    <property type="match status" value="1"/>
</dbReference>
<dbReference type="NCBIfam" id="NF007966">
    <property type="entry name" value="PRK10689.1"/>
    <property type="match status" value="1"/>
</dbReference>
<dbReference type="GO" id="GO:0000716">
    <property type="term" value="P:transcription-coupled nucleotide-excision repair, DNA damage recognition"/>
    <property type="evidence" value="ECO:0007669"/>
    <property type="project" value="UniProtKB-UniRule"/>
</dbReference>
<comment type="subcellular location">
    <subcellularLocation>
        <location evidence="1 13">Cytoplasm</location>
    </subcellularLocation>
</comment>
<dbReference type="InterPro" id="IPR011545">
    <property type="entry name" value="DEAD/DEAH_box_helicase_dom"/>
</dbReference>
<evidence type="ECO:0000256" key="6">
    <source>
        <dbReference type="ARBA" id="ARBA00022806"/>
    </source>
</evidence>
<gene>
    <name evidence="13 16" type="primary">mfd</name>
    <name evidence="16" type="ORF">GPLA_0414</name>
</gene>
<dbReference type="SMART" id="SM01058">
    <property type="entry name" value="CarD_TRCF"/>
    <property type="match status" value="1"/>
</dbReference>
<dbReference type="SUPFAM" id="SSF52540">
    <property type="entry name" value="P-loop containing nucleoside triphosphate hydrolases"/>
    <property type="match status" value="4"/>
</dbReference>
<reference evidence="17" key="1">
    <citation type="journal article" date="2014" name="Environ. Microbiol.">
        <title>Comparative genomics of the marine bacterial genus Glaciecola reveals the high degree of genomic diversity and genomic characteristic for cold adaptation.</title>
        <authorList>
            <person name="Qin Q.L."/>
            <person name="Xie B.B."/>
            <person name="Yu Y."/>
            <person name="Shu Y.L."/>
            <person name="Rong J.C."/>
            <person name="Zhang Y.J."/>
            <person name="Zhao D.L."/>
            <person name="Chen X.L."/>
            <person name="Zhang X.Y."/>
            <person name="Chen B."/>
            <person name="Zhou B.C."/>
            <person name="Zhang Y.Z."/>
        </authorList>
    </citation>
    <scope>NUCLEOTIDE SEQUENCE [LARGE SCALE GENOMIC DNA]</scope>
    <source>
        <strain evidence="17">LMG 21857</strain>
    </source>
</reference>
<keyword evidence="5 13" id="KW-0378">Hydrolase</keyword>
<dbReference type="InterPro" id="IPR048635">
    <property type="entry name" value="MFD_D3"/>
</dbReference>
<name>K6ZM07_9ALTE</name>
<dbReference type="SMART" id="SM00490">
    <property type="entry name" value="HELICc"/>
    <property type="match status" value="1"/>
</dbReference>
<dbReference type="GO" id="GO:0005524">
    <property type="term" value="F:ATP binding"/>
    <property type="evidence" value="ECO:0007669"/>
    <property type="project" value="UniProtKB-UniRule"/>
</dbReference>
<dbReference type="PROSITE" id="PS51192">
    <property type="entry name" value="HELICASE_ATP_BIND_1"/>
    <property type="match status" value="1"/>
</dbReference>
<dbReference type="NCBIfam" id="TIGR00580">
    <property type="entry name" value="mfd"/>
    <property type="match status" value="1"/>
</dbReference>
<dbReference type="SMART" id="SM00487">
    <property type="entry name" value="DEXDc"/>
    <property type="match status" value="1"/>
</dbReference>
<dbReference type="HAMAP" id="MF_00969">
    <property type="entry name" value="TRCF"/>
    <property type="match status" value="1"/>
</dbReference>
<keyword evidence="4 13" id="KW-0227">DNA damage</keyword>
<evidence type="ECO:0000313" key="17">
    <source>
        <dbReference type="Proteomes" id="UP000006322"/>
    </source>
</evidence>
<dbReference type="GO" id="GO:0006355">
    <property type="term" value="P:regulation of DNA-templated transcription"/>
    <property type="evidence" value="ECO:0007669"/>
    <property type="project" value="UniProtKB-UniRule"/>
</dbReference>
<evidence type="ECO:0000313" key="16">
    <source>
        <dbReference type="EMBL" id="GAC31332.1"/>
    </source>
</evidence>
<evidence type="ECO:0000259" key="15">
    <source>
        <dbReference type="PROSITE" id="PS51194"/>
    </source>
</evidence>
<dbReference type="GO" id="GO:0003684">
    <property type="term" value="F:damaged DNA binding"/>
    <property type="evidence" value="ECO:0007669"/>
    <property type="project" value="InterPro"/>
</dbReference>
<dbReference type="InterPro" id="IPR001650">
    <property type="entry name" value="Helicase_C-like"/>
</dbReference>
<evidence type="ECO:0000256" key="8">
    <source>
        <dbReference type="ARBA" id="ARBA00023125"/>
    </source>
</evidence>
<organism evidence="16 17">
    <name type="scientific">Paraglaciecola polaris LMG 21857</name>
    <dbReference type="NCBI Taxonomy" id="1129793"/>
    <lineage>
        <taxon>Bacteria</taxon>
        <taxon>Pseudomonadati</taxon>
        <taxon>Pseudomonadota</taxon>
        <taxon>Gammaproteobacteria</taxon>
        <taxon>Alteromonadales</taxon>
        <taxon>Alteromonadaceae</taxon>
        <taxon>Paraglaciecola</taxon>
    </lineage>
</organism>
<dbReference type="InterPro" id="IPR027417">
    <property type="entry name" value="P-loop_NTPase"/>
</dbReference>
<dbReference type="AlphaFoldDB" id="K6ZM07"/>
<dbReference type="Gene3D" id="3.40.50.300">
    <property type="entry name" value="P-loop containing nucleotide triphosphate hydrolases"/>
    <property type="match status" value="2"/>
</dbReference>
<dbReference type="PROSITE" id="PS51194">
    <property type="entry name" value="HELICASE_CTER"/>
    <property type="match status" value="1"/>
</dbReference>
<feature type="domain" description="Helicase C-terminal" evidence="15">
    <location>
        <begin position="800"/>
        <end position="962"/>
    </location>
</feature>
<evidence type="ECO:0000256" key="13">
    <source>
        <dbReference type="HAMAP-Rule" id="MF_00969"/>
    </source>
</evidence>
<evidence type="ECO:0000256" key="5">
    <source>
        <dbReference type="ARBA" id="ARBA00022801"/>
    </source>
</evidence>
<dbReference type="EMBL" id="BAER01000017">
    <property type="protein sequence ID" value="GAC31332.1"/>
    <property type="molecule type" value="Genomic_DNA"/>
</dbReference>
<comment type="function">
    <text evidence="13">Couples transcription and DNA repair by recognizing RNA polymerase (RNAP) stalled at DNA lesions. Mediates ATP-dependent release of RNAP and its truncated transcript from the DNA, and recruitment of nucleotide excision repair machinery to the damaged site.</text>
</comment>
<dbReference type="EC" id="3.6.4.-" evidence="13"/>
<dbReference type="InterPro" id="IPR014001">
    <property type="entry name" value="Helicase_ATP-bd"/>
</dbReference>
<sequence>MTTSIFNPTLAKGQGDAIHWGNLHGSSLAMAIANAAGKTKGPILLVTADTPSAMKLEKELSFFLLGKKVQVQLFPDWETLPYDNFSPHQDIISQRLETLYRLTQAQNSVFIVPVNTLMLRMAPVDYLSKYLLILKVNQTLDIDAFRLSLERAGYQHVNQVMGHSEFSIRGSIIDLFPMGSQQPFRIDLFDNDVDSIRYFDPDSQRSGDKIDEIKLLPAREFPTDKDGIALFRQQYLERFDPSNAKESLYYQVGKGMMPGGIEYYLPLFFAQTATLFDYLHPDTLLMLQGDLGSACEFFWTDVNERYEQLRYNLSRPLMAPADLFLRREELFAALKKWPRITIDHSAKEQKAGVTNFATRTIGDIAIKSQNKVPWATLKQRIADWQKSGSKVLFSAESQGRRESLLDLLTKAGIKPKAFDHLDAFHKSKEQIGITIGLAEHSFVLFEDNNELAFITETELLGHKISQRRLRDKSQATDENAIIRNLAELAIGQPVVHLDHGVGRYLGLQTLDAGGITTEYLSIEYAKQAKLYVPVSSLYLISRYSGGDLEQAPLHHLGTETWTKAKRKAAERVRDVAAQLLDVYARRAAKPGYSYKIAWDEYQAFSDSFPFEETLDQQQAINAVIQDMGSGNAMDRLVCGDVGFGKTEVAMRAAFIAANQGKQVAILVPTTLLAQQHYENFKDRFADWPFKIEVMSRFASAKDQKGVMGGLDDGKVDIVIGTHKLLQNDVKFSDLGLVVIDEEHRFGVRQKEKFKALRSDVDILTLTATPIPRTLNMALSGMRDLSIIATPPAKRLAIKTFVQQRSKELIREAIMREILRGGQVYFLHNEVESIERTAEEIAEIIPEARVAIGHGQMRERELEKVMGDFYHQRHNVLVCTTIIETGIDVPSANTIIMDRADHLGLAQLHQLRGRVGRSHHQAYAYLLTPHPKRMTKDAIKRLDAISSMEDLGAGFALATHDLEIRGAGELLGDDQTGQITTIGFTLYMDMLEQAVEALKEGKEPSLDAALANQTEIELRVPALFPDDYISDVNTRLSLYKKLASCKNERQINELQIELIDRFGLLPDAAKNIVQISLMKLAAKKIGISKIEANNAGGAIEFSDKTQIDPSFIIKLIQSQPRIYRLEGANKLKFNVPTESASDRLQLILDMLNEFSQQLRAA</sequence>
<dbReference type="PANTHER" id="PTHR47964">
    <property type="entry name" value="ATP-DEPENDENT DNA HELICASE HOMOLOG RECG, CHLOROPLASTIC"/>
    <property type="match status" value="1"/>
</dbReference>
<dbReference type="GO" id="GO:0005737">
    <property type="term" value="C:cytoplasm"/>
    <property type="evidence" value="ECO:0007669"/>
    <property type="project" value="UniProtKB-SubCell"/>
</dbReference>
<proteinExistence type="inferred from homology"/>
<dbReference type="SUPFAM" id="SSF143517">
    <property type="entry name" value="TRCF domain-like"/>
    <property type="match status" value="1"/>
</dbReference>
<keyword evidence="17" id="KW-1185">Reference proteome</keyword>
<dbReference type="CDD" id="cd18810">
    <property type="entry name" value="SF2_C_TRCF"/>
    <property type="match status" value="1"/>
</dbReference>
<evidence type="ECO:0000256" key="10">
    <source>
        <dbReference type="ARBA" id="ARBA00061104"/>
    </source>
</evidence>
<dbReference type="Gene3D" id="3.90.1150.50">
    <property type="entry name" value="Transcription-repair-coupling factor, D7 domain"/>
    <property type="match status" value="1"/>
</dbReference>
<dbReference type="STRING" id="1129793.GPLA_0414"/>
<comment type="similarity">
    <text evidence="11 13">In the C-terminal section; belongs to the helicase family. RecG subfamily.</text>
</comment>
<evidence type="ECO:0000256" key="11">
    <source>
        <dbReference type="ARBA" id="ARBA00061399"/>
    </source>
</evidence>
<keyword evidence="2 13" id="KW-0963">Cytoplasm</keyword>
<keyword evidence="8 13" id="KW-0238">DNA-binding</keyword>
<dbReference type="Gene3D" id="3.40.50.11140">
    <property type="match status" value="1"/>
</dbReference>
<dbReference type="Pfam" id="PF21132">
    <property type="entry name" value="MFD_D3"/>
    <property type="match status" value="1"/>
</dbReference>
<dbReference type="SMART" id="SM00982">
    <property type="entry name" value="TRCF"/>
    <property type="match status" value="1"/>
</dbReference>
<dbReference type="Pfam" id="PF00270">
    <property type="entry name" value="DEAD"/>
    <property type="match status" value="1"/>
</dbReference>
<dbReference type="InterPro" id="IPR005118">
    <property type="entry name" value="TRCF_C"/>
</dbReference>
<dbReference type="InterPro" id="IPR047112">
    <property type="entry name" value="RecG/Mfd"/>
</dbReference>
<dbReference type="InterPro" id="IPR004576">
    <property type="entry name" value="Mfd"/>
</dbReference>
<dbReference type="GO" id="GO:0003678">
    <property type="term" value="F:DNA helicase activity"/>
    <property type="evidence" value="ECO:0007669"/>
    <property type="project" value="TreeGrafter"/>
</dbReference>
<dbReference type="InterPro" id="IPR036101">
    <property type="entry name" value="CarD-like/TRCF_RID_sf"/>
</dbReference>
<dbReference type="Gene3D" id="3.40.50.11180">
    <property type="match status" value="1"/>
</dbReference>
<evidence type="ECO:0000256" key="1">
    <source>
        <dbReference type="ARBA" id="ARBA00004496"/>
    </source>
</evidence>
<keyword evidence="9 13" id="KW-0234">DNA repair</keyword>
<accession>K6ZM07</accession>
<keyword evidence="3 13" id="KW-0547">Nucleotide-binding</keyword>
<evidence type="ECO:0000256" key="9">
    <source>
        <dbReference type="ARBA" id="ARBA00023204"/>
    </source>
</evidence>
<dbReference type="Pfam" id="PF00271">
    <property type="entry name" value="Helicase_C"/>
    <property type="match status" value="1"/>
</dbReference>
<dbReference type="CDD" id="cd17991">
    <property type="entry name" value="DEXHc_TRCF"/>
    <property type="match status" value="1"/>
</dbReference>
<comment type="caution">
    <text evidence="16">The sequence shown here is derived from an EMBL/GenBank/DDBJ whole genome shotgun (WGS) entry which is preliminary data.</text>
</comment>
<dbReference type="RefSeq" id="WP_007103138.1">
    <property type="nucleotide sequence ID" value="NZ_BAER01000017.1"/>
</dbReference>
<dbReference type="Gene3D" id="2.40.10.170">
    <property type="match status" value="1"/>
</dbReference>
<evidence type="ECO:0000256" key="2">
    <source>
        <dbReference type="ARBA" id="ARBA00022490"/>
    </source>
</evidence>
<evidence type="ECO:0000256" key="12">
    <source>
        <dbReference type="ARBA" id="ARBA00070128"/>
    </source>
</evidence>
<dbReference type="PANTHER" id="PTHR47964:SF1">
    <property type="entry name" value="ATP-DEPENDENT DNA HELICASE HOMOLOG RECG, CHLOROPLASTIC"/>
    <property type="match status" value="1"/>
</dbReference>
<evidence type="ECO:0000259" key="14">
    <source>
        <dbReference type="PROSITE" id="PS51192"/>
    </source>
</evidence>
<evidence type="ECO:0000256" key="4">
    <source>
        <dbReference type="ARBA" id="ARBA00022763"/>
    </source>
</evidence>
<dbReference type="FunFam" id="3.40.50.300:FF:000300">
    <property type="entry name" value="Transcription-repair-coupling factor"/>
    <property type="match status" value="1"/>
</dbReference>
<dbReference type="Proteomes" id="UP000006322">
    <property type="component" value="Unassembled WGS sequence"/>
</dbReference>
<dbReference type="SUPFAM" id="SSF141259">
    <property type="entry name" value="CarD-like"/>
    <property type="match status" value="1"/>
</dbReference>
<comment type="similarity">
    <text evidence="10 13">In the N-terminal section; belongs to the UvrB family.</text>
</comment>
<feature type="domain" description="Helicase ATP-binding" evidence="14">
    <location>
        <begin position="626"/>
        <end position="787"/>
    </location>
</feature>
<dbReference type="InterPro" id="IPR037235">
    <property type="entry name" value="TRCF-like_C_D7"/>
</dbReference>
<keyword evidence="7 13" id="KW-0067">ATP-binding</keyword>
<dbReference type="Gene3D" id="3.30.2060.10">
    <property type="entry name" value="Penicillin-binding protein 1b domain"/>
    <property type="match status" value="1"/>
</dbReference>
<evidence type="ECO:0000256" key="3">
    <source>
        <dbReference type="ARBA" id="ARBA00022741"/>
    </source>
</evidence>
<dbReference type="Pfam" id="PF03461">
    <property type="entry name" value="TRCF"/>
    <property type="match status" value="1"/>
</dbReference>
<dbReference type="Pfam" id="PF02559">
    <property type="entry name" value="CarD_TRCF_RID"/>
    <property type="match status" value="1"/>
</dbReference>
<dbReference type="InterPro" id="IPR003711">
    <property type="entry name" value="CarD-like/TRCF_RID"/>
</dbReference>
<keyword evidence="6" id="KW-0347">Helicase</keyword>
<dbReference type="FunFam" id="3.40.50.300:FF:000546">
    <property type="entry name" value="Transcription-repair-coupling factor"/>
    <property type="match status" value="1"/>
</dbReference>